<protein>
    <submittedName>
        <fullName evidence="4">HEAT repeat domain-containing protein</fullName>
    </submittedName>
</protein>
<keyword evidence="2" id="KW-0605">Phycobilisome</keyword>
<comment type="function">
    <text evidence="3">Catalyzes the hydroxylation of the N(6)-(4-aminobutyl)-L-lysine intermediate produced by deoxyhypusine synthase/DHPS on a critical lysine of the eukaryotic translation initiation factor 5A/eIF-5A. This is the second step of the post-translational modification of that lysine into an unusual amino acid residue named hypusine. Hypusination is unique to mature eIF-5A factor and is essential for its function.</text>
</comment>
<evidence type="ECO:0000256" key="3">
    <source>
        <dbReference type="ARBA" id="ARBA00045876"/>
    </source>
</evidence>
<evidence type="ECO:0000256" key="1">
    <source>
        <dbReference type="ARBA" id="ARBA00022549"/>
    </source>
</evidence>
<dbReference type="InterPro" id="IPR011989">
    <property type="entry name" value="ARM-like"/>
</dbReference>
<dbReference type="EMBL" id="CP053586">
    <property type="protein sequence ID" value="WNZ25329.1"/>
    <property type="molecule type" value="Genomic_DNA"/>
</dbReference>
<dbReference type="Pfam" id="PF13646">
    <property type="entry name" value="HEAT_2"/>
    <property type="match status" value="3"/>
</dbReference>
<dbReference type="SUPFAM" id="SSF48371">
    <property type="entry name" value="ARM repeat"/>
    <property type="match status" value="2"/>
</dbReference>
<gene>
    <name evidence="4" type="ORF">HJG54_22410</name>
</gene>
<sequence length="439" mass="46937">MNKLTHLDKPANTAADMPSDIPASIECSASLTAVLHSLQTGDFQSRWEAAKLIPTFGEAAILPLLELLQQVQAGGDSSDDDDDDDDDDWQLLWFIARILGQFQHPLAISALVEILFTTDDTETLTMAAMTLATIGPAAISPLSELLARPSSRLIVVQALAQIQHPNVIPALLSVMEDANPQVRAAAMEALSHFRSSAITAMLVAALRDPNVPVRRAAVVALGIQAETDSPVELVEHLTPLLWDLNLDVCRQTAIALGRIGTEAAIHVLDRVLQSPHTPVELQMEVARALAWIDSALALQPLKTYLIQTAASGSDSLILAQEIVAVLGRVESTESRSMALEILLSLLHTTHPISQTPSGKQQIALSLGQLQDASAIDALISMLSDANASVQFHVIAALKQLAAHGAYDRLQTLLASDAVPPDLNAGIANALREWQIHTGL</sequence>
<dbReference type="GO" id="GO:0016491">
    <property type="term" value="F:oxidoreductase activity"/>
    <property type="evidence" value="ECO:0007669"/>
    <property type="project" value="TreeGrafter"/>
</dbReference>
<dbReference type="Gene3D" id="1.25.10.10">
    <property type="entry name" value="Leucine-rich Repeat Variant"/>
    <property type="match status" value="3"/>
</dbReference>
<dbReference type="InterPro" id="IPR004155">
    <property type="entry name" value="PBS_lyase_HEAT"/>
</dbReference>
<proteinExistence type="predicted"/>
<evidence type="ECO:0000313" key="4">
    <source>
        <dbReference type="EMBL" id="WNZ25329.1"/>
    </source>
</evidence>
<name>A0AA96WHQ8_9CYAN</name>
<dbReference type="PROSITE" id="PS50077">
    <property type="entry name" value="HEAT_REPEAT"/>
    <property type="match status" value="1"/>
</dbReference>
<keyword evidence="1" id="KW-0042">Antenna complex</keyword>
<evidence type="ECO:0000256" key="2">
    <source>
        <dbReference type="ARBA" id="ARBA00022738"/>
    </source>
</evidence>
<dbReference type="SMART" id="SM00567">
    <property type="entry name" value="EZ_HEAT"/>
    <property type="match status" value="10"/>
</dbReference>
<dbReference type="AlphaFoldDB" id="A0AA96WHQ8"/>
<accession>A0AA96WHQ8</accession>
<dbReference type="InterPro" id="IPR021133">
    <property type="entry name" value="HEAT_type_2"/>
</dbReference>
<dbReference type="RefSeq" id="WP_316431479.1">
    <property type="nucleotide sequence ID" value="NZ_CP053586.1"/>
</dbReference>
<reference evidence="4" key="1">
    <citation type="submission" date="2020-05" db="EMBL/GenBank/DDBJ databases">
        <authorList>
            <person name="Zhu T."/>
            <person name="Keshari N."/>
            <person name="Lu X."/>
        </authorList>
    </citation>
    <scope>NUCLEOTIDE SEQUENCE</scope>
    <source>
        <strain evidence="4">NK1-12</strain>
    </source>
</reference>
<dbReference type="InterPro" id="IPR016024">
    <property type="entry name" value="ARM-type_fold"/>
</dbReference>
<dbReference type="PANTHER" id="PTHR12697">
    <property type="entry name" value="PBS LYASE HEAT-LIKE PROTEIN"/>
    <property type="match status" value="1"/>
</dbReference>
<dbReference type="PANTHER" id="PTHR12697:SF38">
    <property type="entry name" value="PBS LYASE HEAT DOMAIN PROTEIN REPEAT-CONTAINING PROTEIN"/>
    <property type="match status" value="1"/>
</dbReference>
<dbReference type="GO" id="GO:0030089">
    <property type="term" value="C:phycobilisome"/>
    <property type="evidence" value="ECO:0007669"/>
    <property type="project" value="UniProtKB-KW"/>
</dbReference>
<organism evidence="4">
    <name type="scientific">Leptolyngbya sp. NK1-12</name>
    <dbReference type="NCBI Taxonomy" id="2547451"/>
    <lineage>
        <taxon>Bacteria</taxon>
        <taxon>Bacillati</taxon>
        <taxon>Cyanobacteriota</taxon>
        <taxon>Cyanophyceae</taxon>
        <taxon>Leptolyngbyales</taxon>
        <taxon>Leptolyngbyaceae</taxon>
        <taxon>Leptolyngbya group</taxon>
        <taxon>Leptolyngbya</taxon>
    </lineage>
</organism>